<feature type="domain" description="Methyl-accepting transducer" evidence="10">
    <location>
        <begin position="305"/>
        <end position="541"/>
    </location>
</feature>
<evidence type="ECO:0000256" key="8">
    <source>
        <dbReference type="PROSITE-ProRule" id="PRU00284"/>
    </source>
</evidence>
<dbReference type="PROSITE" id="PS50111">
    <property type="entry name" value="CHEMOTAXIS_TRANSDUC_2"/>
    <property type="match status" value="1"/>
</dbReference>
<dbReference type="PANTHER" id="PTHR32089:SF112">
    <property type="entry name" value="LYSOZYME-LIKE PROTEIN-RELATED"/>
    <property type="match status" value="1"/>
</dbReference>
<dbReference type="InterPro" id="IPR003660">
    <property type="entry name" value="HAMP_dom"/>
</dbReference>
<dbReference type="GO" id="GO:0007165">
    <property type="term" value="P:signal transduction"/>
    <property type="evidence" value="ECO:0007669"/>
    <property type="project" value="UniProtKB-KW"/>
</dbReference>
<dbReference type="GO" id="GO:0004888">
    <property type="term" value="F:transmembrane signaling receptor activity"/>
    <property type="evidence" value="ECO:0007669"/>
    <property type="project" value="InterPro"/>
</dbReference>
<evidence type="ECO:0000256" key="4">
    <source>
        <dbReference type="ARBA" id="ARBA00022989"/>
    </source>
</evidence>
<protein>
    <submittedName>
        <fullName evidence="12">Methyl-accepting chemotaxis sensory transducer with Cache sensor</fullName>
    </submittedName>
</protein>
<dbReference type="Gene3D" id="1.10.8.500">
    <property type="entry name" value="HAMP domain in histidine kinase"/>
    <property type="match status" value="1"/>
</dbReference>
<name>A0A8G2BL46_9PROT</name>
<dbReference type="PRINTS" id="PR00260">
    <property type="entry name" value="CHEMTRNSDUCR"/>
</dbReference>
<dbReference type="GO" id="GO:0005886">
    <property type="term" value="C:plasma membrane"/>
    <property type="evidence" value="ECO:0007669"/>
    <property type="project" value="UniProtKB-SubCell"/>
</dbReference>
<dbReference type="Pfam" id="PF00015">
    <property type="entry name" value="MCPsignal"/>
    <property type="match status" value="1"/>
</dbReference>
<dbReference type="SMART" id="SM01049">
    <property type="entry name" value="Cache_2"/>
    <property type="match status" value="1"/>
</dbReference>
<keyword evidence="3 9" id="KW-0812">Transmembrane</keyword>
<dbReference type="Pfam" id="PF00672">
    <property type="entry name" value="HAMP"/>
    <property type="match status" value="1"/>
</dbReference>
<dbReference type="OrthoDB" id="7260004at2"/>
<dbReference type="InterPro" id="IPR033480">
    <property type="entry name" value="sCache_2"/>
</dbReference>
<organism evidence="12 13">
    <name type="scientific">Thalassobaculum litoreum DSM 18839</name>
    <dbReference type="NCBI Taxonomy" id="1123362"/>
    <lineage>
        <taxon>Bacteria</taxon>
        <taxon>Pseudomonadati</taxon>
        <taxon>Pseudomonadota</taxon>
        <taxon>Alphaproteobacteria</taxon>
        <taxon>Rhodospirillales</taxon>
        <taxon>Thalassobaculaceae</taxon>
        <taxon>Thalassobaculum</taxon>
    </lineage>
</organism>
<dbReference type="Gene3D" id="3.30.450.20">
    <property type="entry name" value="PAS domain"/>
    <property type="match status" value="1"/>
</dbReference>
<evidence type="ECO:0000313" key="12">
    <source>
        <dbReference type="EMBL" id="SDF89283.1"/>
    </source>
</evidence>
<evidence type="ECO:0000256" key="6">
    <source>
        <dbReference type="ARBA" id="ARBA00023224"/>
    </source>
</evidence>
<evidence type="ECO:0000256" key="1">
    <source>
        <dbReference type="ARBA" id="ARBA00004651"/>
    </source>
</evidence>
<keyword evidence="2" id="KW-1003">Cell membrane</keyword>
<keyword evidence="5 9" id="KW-0472">Membrane</keyword>
<reference evidence="12 13" key="1">
    <citation type="submission" date="2016-10" db="EMBL/GenBank/DDBJ databases">
        <authorList>
            <person name="Varghese N."/>
            <person name="Submissions S."/>
        </authorList>
    </citation>
    <scope>NUCLEOTIDE SEQUENCE [LARGE SCALE GENOMIC DNA]</scope>
    <source>
        <strain evidence="12 13">DSM 18839</strain>
    </source>
</reference>
<dbReference type="GO" id="GO:0035438">
    <property type="term" value="F:cyclic-di-GMP binding"/>
    <property type="evidence" value="ECO:0007669"/>
    <property type="project" value="InterPro"/>
</dbReference>
<keyword evidence="13" id="KW-1185">Reference proteome</keyword>
<dbReference type="Pfam" id="PF08269">
    <property type="entry name" value="dCache_2"/>
    <property type="match status" value="1"/>
</dbReference>
<keyword evidence="4 9" id="KW-1133">Transmembrane helix</keyword>
<dbReference type="InterPro" id="IPR004010">
    <property type="entry name" value="Double_Cache_2"/>
</dbReference>
<evidence type="ECO:0000259" key="10">
    <source>
        <dbReference type="PROSITE" id="PS50111"/>
    </source>
</evidence>
<sequence length="654" mass="69227">MNFKNLPLTQKMVAFVAAVTILNLIWGAWTLFSQKDMLTDGKRRQITAVVESAYTIAAGYEARAKAGEMPVDAAKSAALDAIRALRYADGDYVWINDMNHVVVMHPIKPALDGQDVSDLKDPAGTYVFREFVKAVQTGGSGFVNYLWPKPGFEQPVEKTSFVKLLPGWGWVVGSGLYLDDVQAEFRSIALQVGLSVLAVTAAMLGFTWLFARNVARPLTASVAAVQRLAEEDLSVEDGDGQRKDEIGDLSRAITSFKAKLRERQELARQQAAEQLEKERRREASERLVQDFSATMAGVLESLTEASNEMSTTAETVNHSASTTTDQAVTVSAAAEQASVNVQTVSSAAQEMAASIAEVTRQVGAANSVAGEAQVQAKDIVDTVSRLQTATSQITEVVELISSIAAQTNLLALNATIEAARAGDAGKGFAVVAGEVKGLATQTATATSDITRQIQEMQEVSGEATSAIAEIAEVIERIGSISTSVAAAMDQQNAATQEIVRSVEEVAGGTTMVAESIASVRTAAADSRGASESVANTASRLADQTATLRSEIKSFLAEITRAGERRNFDRKKCDLAATVETAAGPTTGRLVDIGLGGALFAGRVTGRVGDSVTLVVEGQRLAAQIVETGDSTRLRFSLDAANQRAVETAAARIAV</sequence>
<dbReference type="Gene3D" id="1.10.287.950">
    <property type="entry name" value="Methyl-accepting chemotaxis protein"/>
    <property type="match status" value="1"/>
</dbReference>
<evidence type="ECO:0000256" key="9">
    <source>
        <dbReference type="SAM" id="Phobius"/>
    </source>
</evidence>
<dbReference type="InterPro" id="IPR009875">
    <property type="entry name" value="PilZ_domain"/>
</dbReference>
<accession>A0A8G2BL46</accession>
<proteinExistence type="inferred from homology"/>
<dbReference type="AlphaFoldDB" id="A0A8G2BL46"/>
<dbReference type="SUPFAM" id="SSF58104">
    <property type="entry name" value="Methyl-accepting chemotaxis protein (MCP) signaling domain"/>
    <property type="match status" value="1"/>
</dbReference>
<feature type="domain" description="HAMP" evidence="11">
    <location>
        <begin position="212"/>
        <end position="265"/>
    </location>
</feature>
<evidence type="ECO:0000256" key="2">
    <source>
        <dbReference type="ARBA" id="ARBA00022475"/>
    </source>
</evidence>
<dbReference type="EMBL" id="FNBW01000007">
    <property type="protein sequence ID" value="SDF89283.1"/>
    <property type="molecule type" value="Genomic_DNA"/>
</dbReference>
<dbReference type="Proteomes" id="UP000198615">
    <property type="component" value="Unassembled WGS sequence"/>
</dbReference>
<dbReference type="SUPFAM" id="SSF141371">
    <property type="entry name" value="PilZ domain-like"/>
    <property type="match status" value="1"/>
</dbReference>
<dbReference type="Pfam" id="PF07238">
    <property type="entry name" value="PilZ"/>
    <property type="match status" value="1"/>
</dbReference>
<keyword evidence="6 8" id="KW-0807">Transducer</keyword>
<comment type="subcellular location">
    <subcellularLocation>
        <location evidence="1">Cell membrane</location>
        <topology evidence="1">Multi-pass membrane protein</topology>
    </subcellularLocation>
</comment>
<dbReference type="InterPro" id="IPR004090">
    <property type="entry name" value="Chemotax_Me-accpt_rcpt"/>
</dbReference>
<evidence type="ECO:0000256" key="3">
    <source>
        <dbReference type="ARBA" id="ARBA00022692"/>
    </source>
</evidence>
<evidence type="ECO:0000259" key="11">
    <source>
        <dbReference type="PROSITE" id="PS50885"/>
    </source>
</evidence>
<dbReference type="PANTHER" id="PTHR32089">
    <property type="entry name" value="METHYL-ACCEPTING CHEMOTAXIS PROTEIN MCPB"/>
    <property type="match status" value="1"/>
</dbReference>
<dbReference type="RefSeq" id="WP_093151011.1">
    <property type="nucleotide sequence ID" value="NZ_FNBW01000007.1"/>
</dbReference>
<dbReference type="InterPro" id="IPR004089">
    <property type="entry name" value="MCPsignal_dom"/>
</dbReference>
<comment type="similarity">
    <text evidence="7">Belongs to the methyl-accepting chemotaxis (MCP) protein family.</text>
</comment>
<evidence type="ECO:0000256" key="7">
    <source>
        <dbReference type="ARBA" id="ARBA00029447"/>
    </source>
</evidence>
<dbReference type="PROSITE" id="PS50885">
    <property type="entry name" value="HAMP"/>
    <property type="match status" value="1"/>
</dbReference>
<dbReference type="SMART" id="SM00283">
    <property type="entry name" value="MA"/>
    <property type="match status" value="1"/>
</dbReference>
<feature type="transmembrane region" description="Helical" evidence="9">
    <location>
        <begin position="12"/>
        <end position="32"/>
    </location>
</feature>
<dbReference type="CDD" id="cd06225">
    <property type="entry name" value="HAMP"/>
    <property type="match status" value="1"/>
</dbReference>
<dbReference type="GO" id="GO:0006935">
    <property type="term" value="P:chemotaxis"/>
    <property type="evidence" value="ECO:0007669"/>
    <property type="project" value="InterPro"/>
</dbReference>
<evidence type="ECO:0000313" key="13">
    <source>
        <dbReference type="Proteomes" id="UP000198615"/>
    </source>
</evidence>
<dbReference type="SMART" id="SM00304">
    <property type="entry name" value="HAMP"/>
    <property type="match status" value="1"/>
</dbReference>
<gene>
    <name evidence="12" type="ORF">SAMN05660686_02717</name>
</gene>
<evidence type="ECO:0000256" key="5">
    <source>
        <dbReference type="ARBA" id="ARBA00023136"/>
    </source>
</evidence>
<comment type="caution">
    <text evidence="12">The sequence shown here is derived from an EMBL/GenBank/DDBJ whole genome shotgun (WGS) entry which is preliminary data.</text>
</comment>